<dbReference type="GO" id="GO:0016705">
    <property type="term" value="F:oxidoreductase activity, acting on paired donors, with incorporation or reduction of molecular oxygen"/>
    <property type="evidence" value="ECO:0007669"/>
    <property type="project" value="InterPro"/>
</dbReference>
<dbReference type="EMBL" id="KC811115">
    <property type="protein sequence ID" value="AGQ18881.1"/>
    <property type="molecule type" value="Genomic_DNA"/>
</dbReference>
<keyword evidence="2" id="KW-0408">Iron</keyword>
<dbReference type="AlphaFoldDB" id="S5DJB8"/>
<dbReference type="PRINTS" id="PR00359">
    <property type="entry name" value="BP450"/>
</dbReference>
<dbReference type="InterPro" id="IPR036396">
    <property type="entry name" value="Cyt_P450_sf"/>
</dbReference>
<evidence type="ECO:0000256" key="1">
    <source>
        <dbReference type="ARBA" id="ARBA00010617"/>
    </source>
</evidence>
<reference evidence="3" key="1">
    <citation type="journal article" date="2013" name="Sci. Rep.">
        <title>Metagenomics uncovers a new group of low GC and ultra-small marine Actinobacteria.</title>
        <authorList>
            <person name="Ghai R."/>
            <person name="Mizuno C.M."/>
            <person name="Picazo A."/>
            <person name="Camacho A."/>
            <person name="Rodriguez-Valera F."/>
        </authorList>
    </citation>
    <scope>NUCLEOTIDE SEQUENCE</scope>
</reference>
<dbReference type="InterPro" id="IPR017972">
    <property type="entry name" value="Cyt_P450_CS"/>
</dbReference>
<proteinExistence type="inferred from homology"/>
<organism evidence="3">
    <name type="scientific">Candidatus Actinomarina minuta</name>
    <dbReference type="NCBI Taxonomy" id="1389454"/>
    <lineage>
        <taxon>Bacteria</taxon>
        <taxon>Bacillati</taxon>
        <taxon>Actinomycetota</taxon>
        <taxon>Actinomycetes</taxon>
        <taxon>Candidatus Actinomarinidae</taxon>
        <taxon>Candidatus Actinomarinales</taxon>
        <taxon>Candidatus Actinomarineae</taxon>
        <taxon>Candidatus Actinomarinaceae</taxon>
        <taxon>Candidatus Actinomarina</taxon>
    </lineage>
</organism>
<dbReference type="Gene3D" id="1.10.630.10">
    <property type="entry name" value="Cytochrome P450"/>
    <property type="match status" value="1"/>
</dbReference>
<comment type="similarity">
    <text evidence="1 2">Belongs to the cytochrome P450 family.</text>
</comment>
<dbReference type="InterPro" id="IPR001128">
    <property type="entry name" value="Cyt_P450"/>
</dbReference>
<evidence type="ECO:0000256" key="2">
    <source>
        <dbReference type="RuleBase" id="RU000461"/>
    </source>
</evidence>
<keyword evidence="2" id="KW-0560">Oxidoreductase</keyword>
<dbReference type="InterPro" id="IPR002397">
    <property type="entry name" value="Cyt_P450_B"/>
</dbReference>
<protein>
    <submittedName>
        <fullName evidence="3">Cytochrome P450</fullName>
    </submittedName>
</protein>
<keyword evidence="2" id="KW-0349">Heme</keyword>
<sequence length="399" mass="45240">MTIPEIDFPSSDLDFIKDPYPYMKDLREMSPVVIDKTTDLQLVTRFDGVKNIQTSKNFSSSPPNDLEGSGSSIIDPKEYEYFWKTEEFSLLNLEGQLHGDLRNLVAKAFSNRQVQELRPFMENKSSSLLESLKGEEFDLLKDYAQPYSISVIGKLLGVPEDMFEKFLDWSNKIVKMYDLKVSDEDSADAENAAKEFYEYTLSLIDQKVSTPGDDMITRLANVTENNQKLTKNQIICTVILLLNAGHEATVNTIGNSIVMLANNNIDTLNLDKTYNIKNIIEELIRFDSPLQFFQRWVLDDDYVGGVEVKKYSKVAILLGSANRDADSFMEPDQINFERSNLSHTSFGGGVHFCLGAHLARLELEVSFHNLFSNSILLESQPERTGAFGIRGYKEIKVKI</sequence>
<dbReference type="PRINTS" id="PR00385">
    <property type="entry name" value="P450"/>
</dbReference>
<name>S5DJB8_9ACTN</name>
<dbReference type="PANTHER" id="PTHR46696">
    <property type="entry name" value="P450, PUTATIVE (EUROFUNG)-RELATED"/>
    <property type="match status" value="1"/>
</dbReference>
<dbReference type="PROSITE" id="PS00086">
    <property type="entry name" value="CYTOCHROME_P450"/>
    <property type="match status" value="1"/>
</dbReference>
<accession>S5DJB8</accession>
<keyword evidence="2" id="KW-0503">Monooxygenase</keyword>
<dbReference type="GO" id="GO:0004497">
    <property type="term" value="F:monooxygenase activity"/>
    <property type="evidence" value="ECO:0007669"/>
    <property type="project" value="UniProtKB-KW"/>
</dbReference>
<dbReference type="GO" id="GO:0005506">
    <property type="term" value="F:iron ion binding"/>
    <property type="evidence" value="ECO:0007669"/>
    <property type="project" value="InterPro"/>
</dbReference>
<keyword evidence="2" id="KW-0479">Metal-binding</keyword>
<dbReference type="SUPFAM" id="SSF48264">
    <property type="entry name" value="Cytochrome P450"/>
    <property type="match status" value="1"/>
</dbReference>
<dbReference type="Pfam" id="PF00067">
    <property type="entry name" value="p450"/>
    <property type="match status" value="2"/>
</dbReference>
<dbReference type="PANTHER" id="PTHR46696:SF1">
    <property type="entry name" value="CYTOCHROME P450 YJIB-RELATED"/>
    <property type="match status" value="1"/>
</dbReference>
<dbReference type="GO" id="GO:0020037">
    <property type="term" value="F:heme binding"/>
    <property type="evidence" value="ECO:0007669"/>
    <property type="project" value="InterPro"/>
</dbReference>
<evidence type="ECO:0000313" key="3">
    <source>
        <dbReference type="EMBL" id="AGQ18881.1"/>
    </source>
</evidence>